<evidence type="ECO:0000313" key="4">
    <source>
        <dbReference type="EMBL" id="KAB0397573.1"/>
    </source>
</evidence>
<reference evidence="4 5" key="1">
    <citation type="journal article" date="2019" name="PLoS ONE">
        <title>Genomic analyses reveal an absence of contemporary introgressive admixture between fin whales and blue whales, despite known hybrids.</title>
        <authorList>
            <person name="Westbury M.V."/>
            <person name="Petersen B."/>
            <person name="Lorenzen E.D."/>
        </authorList>
    </citation>
    <scope>NUCLEOTIDE SEQUENCE [LARGE SCALE GENOMIC DNA]</scope>
    <source>
        <strain evidence="4">FinWhale-01</strain>
    </source>
</reference>
<keyword evidence="1" id="KW-0547">Nucleotide-binding</keyword>
<dbReference type="InterPro" id="IPR027417">
    <property type="entry name" value="P-loop_NTPase"/>
</dbReference>
<keyword evidence="5" id="KW-1185">Reference proteome</keyword>
<name>A0A643CBI6_BALPH</name>
<sequence>MQGRTHKRPSFPESGWRNKMKSFLDFINPKTKGKGHEESMSSTSEKVANTRKKNVEKSLASAKSPKGQTKMEKTRGHRKAQFPPTEKQTFSLQELSINVCHITGKAIKALVEKHGNRKNAKLRKPSVTSNFSVKQKWEIYSDSKETQKEVDFQMKTLVVDGELTALQHWDTAGQERQVLSIMLRILLRFRSIAKSYFRRAGGVLLLYDVTCETSFLNVREWEDMVEAAAHESISIVLVGNKADLHDAAEAEGQKHVPGYLGEKLAMGSEEKNCPVQIMSCVDFGEHEERGRWRKDSGKSGVGESSKERTSEFLPYYKVLQTEAWKDLKADVSDSDEKDSLFHGTKVTFGFRAAFGSQMATRRERTVFSVPSMSISKRNWFVDHSILSGAAQYIDYCDWTHADFR</sequence>
<dbReference type="AlphaFoldDB" id="A0A643CBI6"/>
<accession>A0A643CBI6</accession>
<dbReference type="PRINTS" id="PR00449">
    <property type="entry name" value="RASTRNSFRMNG"/>
</dbReference>
<dbReference type="OrthoDB" id="9535823at2759"/>
<dbReference type="GO" id="GO:0005525">
    <property type="term" value="F:GTP binding"/>
    <property type="evidence" value="ECO:0007669"/>
    <property type="project" value="UniProtKB-KW"/>
</dbReference>
<dbReference type="EMBL" id="SGJD01001957">
    <property type="protein sequence ID" value="KAB0397573.1"/>
    <property type="molecule type" value="Genomic_DNA"/>
</dbReference>
<feature type="region of interest" description="Disordered" evidence="3">
    <location>
        <begin position="1"/>
        <end position="87"/>
    </location>
</feature>
<evidence type="ECO:0000256" key="2">
    <source>
        <dbReference type="ARBA" id="ARBA00023134"/>
    </source>
</evidence>
<dbReference type="CDD" id="cd00154">
    <property type="entry name" value="Rab"/>
    <property type="match status" value="1"/>
</dbReference>
<dbReference type="Pfam" id="PF00071">
    <property type="entry name" value="Ras"/>
    <property type="match status" value="1"/>
</dbReference>
<evidence type="ECO:0000313" key="5">
    <source>
        <dbReference type="Proteomes" id="UP000437017"/>
    </source>
</evidence>
<protein>
    <submittedName>
        <fullName evidence="4">Uncharacterized protein</fullName>
    </submittedName>
</protein>
<dbReference type="GO" id="GO:0003924">
    <property type="term" value="F:GTPase activity"/>
    <property type="evidence" value="ECO:0007669"/>
    <property type="project" value="InterPro"/>
</dbReference>
<dbReference type="PROSITE" id="PS51421">
    <property type="entry name" value="RAS"/>
    <property type="match status" value="1"/>
</dbReference>
<dbReference type="PROSITE" id="PS51419">
    <property type="entry name" value="RAB"/>
    <property type="match status" value="1"/>
</dbReference>
<organism evidence="4 5">
    <name type="scientific">Balaenoptera physalus</name>
    <name type="common">Fin whale</name>
    <name type="synonym">Balaena physalus</name>
    <dbReference type="NCBI Taxonomy" id="9770"/>
    <lineage>
        <taxon>Eukaryota</taxon>
        <taxon>Metazoa</taxon>
        <taxon>Chordata</taxon>
        <taxon>Craniata</taxon>
        <taxon>Vertebrata</taxon>
        <taxon>Euteleostomi</taxon>
        <taxon>Mammalia</taxon>
        <taxon>Eutheria</taxon>
        <taxon>Laurasiatheria</taxon>
        <taxon>Artiodactyla</taxon>
        <taxon>Whippomorpha</taxon>
        <taxon>Cetacea</taxon>
        <taxon>Mysticeti</taxon>
        <taxon>Balaenopteridae</taxon>
        <taxon>Balaenoptera</taxon>
    </lineage>
</organism>
<comment type="caution">
    <text evidence="4">The sequence shown here is derived from an EMBL/GenBank/DDBJ whole genome shotgun (WGS) entry which is preliminary data.</text>
</comment>
<keyword evidence="2" id="KW-0342">GTP-binding</keyword>
<dbReference type="SMART" id="SM00173">
    <property type="entry name" value="RAS"/>
    <property type="match status" value="1"/>
</dbReference>
<dbReference type="SUPFAM" id="SSF52540">
    <property type="entry name" value="P-loop containing nucleoside triphosphate hydrolases"/>
    <property type="match status" value="1"/>
</dbReference>
<gene>
    <name evidence="4" type="ORF">E2I00_004237</name>
</gene>
<dbReference type="Gene3D" id="3.40.50.300">
    <property type="entry name" value="P-loop containing nucleotide triphosphate hydrolases"/>
    <property type="match status" value="1"/>
</dbReference>
<dbReference type="InterPro" id="IPR050227">
    <property type="entry name" value="Rab"/>
</dbReference>
<dbReference type="InterPro" id="IPR001806">
    <property type="entry name" value="Small_GTPase"/>
</dbReference>
<evidence type="ECO:0000256" key="3">
    <source>
        <dbReference type="SAM" id="MobiDB-lite"/>
    </source>
</evidence>
<evidence type="ECO:0000256" key="1">
    <source>
        <dbReference type="ARBA" id="ARBA00022741"/>
    </source>
</evidence>
<dbReference type="FunFam" id="3.40.50.300:FF:001447">
    <property type="entry name" value="Ras-related protein Rab-1B"/>
    <property type="match status" value="1"/>
</dbReference>
<dbReference type="Proteomes" id="UP000437017">
    <property type="component" value="Unassembled WGS sequence"/>
</dbReference>
<dbReference type="PANTHER" id="PTHR47977">
    <property type="entry name" value="RAS-RELATED PROTEIN RAB"/>
    <property type="match status" value="1"/>
</dbReference>
<proteinExistence type="predicted"/>
<dbReference type="SMART" id="SM00175">
    <property type="entry name" value="RAB"/>
    <property type="match status" value="1"/>
</dbReference>